<dbReference type="PANTHER" id="PTHR14097:SF9">
    <property type="entry name" value="EPIMERASE, PUTATIVE (AFU_ORTHOLOGUE AFUA_8G07320)-RELATED"/>
    <property type="match status" value="1"/>
</dbReference>
<name>A0AAW0QXZ0_9PEZI</name>
<dbReference type="InterPro" id="IPR036291">
    <property type="entry name" value="NAD(P)-bd_dom_sf"/>
</dbReference>
<dbReference type="PANTHER" id="PTHR14097">
    <property type="entry name" value="OXIDOREDUCTASE HTATIP2"/>
    <property type="match status" value="1"/>
</dbReference>
<dbReference type="SUPFAM" id="SSF51735">
    <property type="entry name" value="NAD(P)-binding Rossmann-fold domains"/>
    <property type="match status" value="1"/>
</dbReference>
<dbReference type="Gene3D" id="3.40.50.720">
    <property type="entry name" value="NAD(P)-binding Rossmann-like Domain"/>
    <property type="match status" value="1"/>
</dbReference>
<keyword evidence="2" id="KW-1185">Reference proteome</keyword>
<comment type="caution">
    <text evidence="1">The sequence shown here is derived from an EMBL/GenBank/DDBJ whole genome shotgun (WGS) entry which is preliminary data.</text>
</comment>
<reference evidence="1 2" key="1">
    <citation type="submission" date="2023-01" db="EMBL/GenBank/DDBJ databases">
        <title>Analysis of 21 Apiospora genomes using comparative genomics revels a genus with tremendous synthesis potential of carbohydrate active enzymes and secondary metabolites.</title>
        <authorList>
            <person name="Sorensen T."/>
        </authorList>
    </citation>
    <scope>NUCLEOTIDE SEQUENCE [LARGE SCALE GENOMIC DNA]</scope>
    <source>
        <strain evidence="1 2">CBS 117206</strain>
    </source>
</reference>
<feature type="non-terminal residue" evidence="1">
    <location>
        <position position="234"/>
    </location>
</feature>
<dbReference type="AlphaFoldDB" id="A0AAW0QXZ0"/>
<dbReference type="Proteomes" id="UP001392437">
    <property type="component" value="Unassembled WGS sequence"/>
</dbReference>
<protein>
    <recommendedName>
        <fullName evidence="3">NAD(P)-binding domain-containing protein</fullName>
    </recommendedName>
</protein>
<evidence type="ECO:0000313" key="1">
    <source>
        <dbReference type="EMBL" id="KAK8115248.1"/>
    </source>
</evidence>
<evidence type="ECO:0008006" key="3">
    <source>
        <dbReference type="Google" id="ProtNLM"/>
    </source>
</evidence>
<accession>A0AAW0QXZ0</accession>
<dbReference type="EMBL" id="JAQQWP010000006">
    <property type="protein sequence ID" value="KAK8115248.1"/>
    <property type="molecule type" value="Genomic_DNA"/>
</dbReference>
<organism evidence="1 2">
    <name type="scientific">Apiospora kogelbergensis</name>
    <dbReference type="NCBI Taxonomy" id="1337665"/>
    <lineage>
        <taxon>Eukaryota</taxon>
        <taxon>Fungi</taxon>
        <taxon>Dikarya</taxon>
        <taxon>Ascomycota</taxon>
        <taxon>Pezizomycotina</taxon>
        <taxon>Sordariomycetes</taxon>
        <taxon>Xylariomycetidae</taxon>
        <taxon>Amphisphaeriales</taxon>
        <taxon>Apiosporaceae</taxon>
        <taxon>Apiospora</taxon>
    </lineage>
</organism>
<evidence type="ECO:0000313" key="2">
    <source>
        <dbReference type="Proteomes" id="UP001392437"/>
    </source>
</evidence>
<sequence>MKIVIIGGTGLVATELIRQGLTIPEITSIVAVARRPVHLEADVPDSSKFKSVTLRDYEEFTDIVKSELAGADVCIWTVAVTPFRLSKFDFAEVKRVCQDCTVAGLRAVLEANANATLANPTKFIYMSAEGTPEDLTKKTLVFGDYNLMRGRTEQIVQEFGKEHQQVVNTYIVRPGMVWSHITFWRSVQGNMFRAMNLVTRAIPNIGRTELAAAILDQAVNGFQKDQKIVPNADL</sequence>
<proteinExistence type="predicted"/>
<gene>
    <name evidence="1" type="ORF">PG999_007317</name>
</gene>